<evidence type="ECO:0000313" key="2">
    <source>
        <dbReference type="Proteomes" id="UP001149165"/>
    </source>
</evidence>
<comment type="caution">
    <text evidence="1">The sequence shown here is derived from an EMBL/GenBank/DDBJ whole genome shotgun (WGS) entry which is preliminary data.</text>
</comment>
<dbReference type="AlphaFoldDB" id="A0A9W9FIZ9"/>
<sequence>MEGCITEISRTEAQFDEEESELSDEQRDSTSLCCALFRTASESLSTSQQYRRVRARNFLKDVYIRIGTEVLLLCTLTWSITKLSAFEPKEILPVLRQWWKRIPTKNGLKNAAKSFCNDNNIHELMKQTPTYIGSVCLLALFPREKANKDVGSANRKRTRLLKPAPDGTGQSPIQLARKLLKLISWLKFGLTEAEERSQSHGPVNLKIDGIPELQISLLSDQRPQSVFDLQVVQLMTFLQQYHPESASSEQLERILNLLDGYQSICPYIQLVYPWYGSLPSIEIKIDSKIGWSARVQLSHRLADELIKYIRNLTAGDVGNVGHRDSQQD</sequence>
<dbReference type="EMBL" id="JAPQKH010000004">
    <property type="protein sequence ID" value="KAJ5101049.1"/>
    <property type="molecule type" value="Genomic_DNA"/>
</dbReference>
<protein>
    <submittedName>
        <fullName evidence="1">Uncharacterized protein</fullName>
    </submittedName>
</protein>
<reference evidence="1" key="1">
    <citation type="submission" date="2022-11" db="EMBL/GenBank/DDBJ databases">
        <authorList>
            <person name="Petersen C."/>
        </authorList>
    </citation>
    <scope>NUCLEOTIDE SEQUENCE</scope>
    <source>
        <strain evidence="1">IBT 30069</strain>
    </source>
</reference>
<name>A0A9W9FIZ9_9EURO</name>
<keyword evidence="2" id="KW-1185">Reference proteome</keyword>
<dbReference type="OrthoDB" id="4540678at2759"/>
<organism evidence="1 2">
    <name type="scientific">Penicillium angulare</name>
    <dbReference type="NCBI Taxonomy" id="116970"/>
    <lineage>
        <taxon>Eukaryota</taxon>
        <taxon>Fungi</taxon>
        <taxon>Dikarya</taxon>
        <taxon>Ascomycota</taxon>
        <taxon>Pezizomycotina</taxon>
        <taxon>Eurotiomycetes</taxon>
        <taxon>Eurotiomycetidae</taxon>
        <taxon>Eurotiales</taxon>
        <taxon>Aspergillaceae</taxon>
        <taxon>Penicillium</taxon>
    </lineage>
</organism>
<proteinExistence type="predicted"/>
<reference evidence="1" key="2">
    <citation type="journal article" date="2023" name="IMA Fungus">
        <title>Comparative genomic study of the Penicillium genus elucidates a diverse pangenome and 15 lateral gene transfer events.</title>
        <authorList>
            <person name="Petersen C."/>
            <person name="Sorensen T."/>
            <person name="Nielsen M.R."/>
            <person name="Sondergaard T.E."/>
            <person name="Sorensen J.L."/>
            <person name="Fitzpatrick D.A."/>
            <person name="Frisvad J.C."/>
            <person name="Nielsen K.L."/>
        </authorList>
    </citation>
    <scope>NUCLEOTIDE SEQUENCE</scope>
    <source>
        <strain evidence="1">IBT 30069</strain>
    </source>
</reference>
<gene>
    <name evidence="1" type="ORF">N7456_007101</name>
</gene>
<evidence type="ECO:0000313" key="1">
    <source>
        <dbReference type="EMBL" id="KAJ5101049.1"/>
    </source>
</evidence>
<accession>A0A9W9FIZ9</accession>
<dbReference type="Proteomes" id="UP001149165">
    <property type="component" value="Unassembled WGS sequence"/>
</dbReference>